<name>A0ABD2PVR3_9PLAT</name>
<evidence type="ECO:0000313" key="1">
    <source>
        <dbReference type="EMBL" id="KAL3311537.1"/>
    </source>
</evidence>
<dbReference type="AlphaFoldDB" id="A0ABD2PVR3"/>
<feature type="non-terminal residue" evidence="1">
    <location>
        <position position="1"/>
    </location>
</feature>
<proteinExistence type="predicted"/>
<comment type="caution">
    <text evidence="1">The sequence shown here is derived from an EMBL/GenBank/DDBJ whole genome shotgun (WGS) entry which is preliminary data.</text>
</comment>
<protein>
    <submittedName>
        <fullName evidence="1">Uncharacterized protein</fullName>
    </submittedName>
</protein>
<reference evidence="1 2" key="1">
    <citation type="submission" date="2024-11" db="EMBL/GenBank/DDBJ databases">
        <title>Adaptive evolution of stress response genes in parasites aligns with host niche diversity.</title>
        <authorList>
            <person name="Hahn C."/>
            <person name="Resl P."/>
        </authorList>
    </citation>
    <scope>NUCLEOTIDE SEQUENCE [LARGE SCALE GENOMIC DNA]</scope>
    <source>
        <strain evidence="1">EGGRZ-B1_66</strain>
        <tissue evidence="1">Body</tissue>
    </source>
</reference>
<dbReference type="EMBL" id="JBJKFK010002161">
    <property type="protein sequence ID" value="KAL3311537.1"/>
    <property type="molecule type" value="Genomic_DNA"/>
</dbReference>
<accession>A0ABD2PVR3</accession>
<organism evidence="1 2">
    <name type="scientific">Cichlidogyrus casuarinus</name>
    <dbReference type="NCBI Taxonomy" id="1844966"/>
    <lineage>
        <taxon>Eukaryota</taxon>
        <taxon>Metazoa</taxon>
        <taxon>Spiralia</taxon>
        <taxon>Lophotrochozoa</taxon>
        <taxon>Platyhelminthes</taxon>
        <taxon>Monogenea</taxon>
        <taxon>Monopisthocotylea</taxon>
        <taxon>Dactylogyridea</taxon>
        <taxon>Ancyrocephalidae</taxon>
        <taxon>Cichlidogyrus</taxon>
    </lineage>
</organism>
<evidence type="ECO:0000313" key="2">
    <source>
        <dbReference type="Proteomes" id="UP001626550"/>
    </source>
</evidence>
<sequence>QSNNSAVLSDSPAHEQILVPIAFSTEVRDLMNIPSLEIPSCSLGDLSLDMAPTPLKKPGATTEGPKNTYQSDWDAAFSTLAEEVIASNNPVSWDSLYKRLLEILEQHRGAGLVPER</sequence>
<dbReference type="Proteomes" id="UP001626550">
    <property type="component" value="Unassembled WGS sequence"/>
</dbReference>
<gene>
    <name evidence="1" type="ORF">Ciccas_009882</name>
</gene>
<keyword evidence="2" id="KW-1185">Reference proteome</keyword>